<reference evidence="2" key="1">
    <citation type="journal article" date="2018" name="Nat. Plants">
        <title>Whole-genome landscape of Medicago truncatula symbiotic genes.</title>
        <authorList>
            <person name="Pecrix Y."/>
            <person name="Staton S.E."/>
            <person name="Sallet E."/>
            <person name="Lelandais-Briere C."/>
            <person name="Moreau S."/>
            <person name="Carrere S."/>
            <person name="Blein T."/>
            <person name="Jardinaud M.F."/>
            <person name="Latrasse D."/>
            <person name="Zouine M."/>
            <person name="Zahm M."/>
            <person name="Kreplak J."/>
            <person name="Mayjonade B."/>
            <person name="Satge C."/>
            <person name="Perez M."/>
            <person name="Cauet S."/>
            <person name="Marande W."/>
            <person name="Chantry-Darmon C."/>
            <person name="Lopez-Roques C."/>
            <person name="Bouchez O."/>
            <person name="Berard A."/>
            <person name="Debelle F."/>
            <person name="Munos S."/>
            <person name="Bendahmane A."/>
            <person name="Berges H."/>
            <person name="Niebel A."/>
            <person name="Buitink J."/>
            <person name="Frugier F."/>
            <person name="Benhamed M."/>
            <person name="Crespi M."/>
            <person name="Gouzy J."/>
            <person name="Gamas P."/>
        </authorList>
    </citation>
    <scope>NUCLEOTIDE SEQUENCE [LARGE SCALE GENOMIC DNA]</scope>
    <source>
        <strain evidence="2">cv. Jemalong A17</strain>
    </source>
</reference>
<gene>
    <name evidence="1" type="ORF">MtrunA17_Chr5g0396131</name>
</gene>
<evidence type="ECO:0000313" key="1">
    <source>
        <dbReference type="EMBL" id="RHN53463.1"/>
    </source>
</evidence>
<name>A0A396HM04_MEDTR</name>
<sequence>MGLSDQDIVALSGTTPLELHTRSVLDLRAHGLLILSFLTTHISRSCWVVRRKAFFSCQVIRHF</sequence>
<comment type="caution">
    <text evidence="1">The sequence shown here is derived from an EMBL/GenBank/DDBJ whole genome shotgun (WGS) entry which is preliminary data.</text>
</comment>
<accession>A0A396HM04</accession>
<organism evidence="1 2">
    <name type="scientific">Medicago truncatula</name>
    <name type="common">Barrel medic</name>
    <name type="synonym">Medicago tribuloides</name>
    <dbReference type="NCBI Taxonomy" id="3880"/>
    <lineage>
        <taxon>Eukaryota</taxon>
        <taxon>Viridiplantae</taxon>
        <taxon>Streptophyta</taxon>
        <taxon>Embryophyta</taxon>
        <taxon>Tracheophyta</taxon>
        <taxon>Spermatophyta</taxon>
        <taxon>Magnoliopsida</taxon>
        <taxon>eudicotyledons</taxon>
        <taxon>Gunneridae</taxon>
        <taxon>Pentapetalae</taxon>
        <taxon>rosids</taxon>
        <taxon>fabids</taxon>
        <taxon>Fabales</taxon>
        <taxon>Fabaceae</taxon>
        <taxon>Papilionoideae</taxon>
        <taxon>50 kb inversion clade</taxon>
        <taxon>NPAAA clade</taxon>
        <taxon>Hologalegina</taxon>
        <taxon>IRL clade</taxon>
        <taxon>Trifolieae</taxon>
        <taxon>Medicago</taxon>
    </lineage>
</organism>
<dbReference type="EMBL" id="PSQE01000005">
    <property type="protein sequence ID" value="RHN53463.1"/>
    <property type="molecule type" value="Genomic_DNA"/>
</dbReference>
<dbReference type="Gramene" id="rna28372">
    <property type="protein sequence ID" value="RHN53463.1"/>
    <property type="gene ID" value="gene28372"/>
</dbReference>
<proteinExistence type="predicted"/>
<dbReference type="Proteomes" id="UP000265566">
    <property type="component" value="Chromosome 5"/>
</dbReference>
<evidence type="ECO:0000313" key="2">
    <source>
        <dbReference type="Proteomes" id="UP000265566"/>
    </source>
</evidence>
<protein>
    <submittedName>
        <fullName evidence="1">Uncharacterized protein</fullName>
    </submittedName>
</protein>
<dbReference type="AlphaFoldDB" id="A0A396HM04"/>